<dbReference type="PANTHER" id="PTHR36985:SF1">
    <property type="entry name" value="TRANSLOCATION AND ASSEMBLY MODULE SUBUNIT TAMB"/>
    <property type="match status" value="1"/>
</dbReference>
<keyword evidence="7" id="KW-1185">Reference proteome</keyword>
<organism evidence="6 7">
    <name type="scientific">Usitatibacter palustris</name>
    <dbReference type="NCBI Taxonomy" id="2732487"/>
    <lineage>
        <taxon>Bacteria</taxon>
        <taxon>Pseudomonadati</taxon>
        <taxon>Pseudomonadota</taxon>
        <taxon>Betaproteobacteria</taxon>
        <taxon>Nitrosomonadales</taxon>
        <taxon>Usitatibacteraceae</taxon>
        <taxon>Usitatibacter</taxon>
    </lineage>
</organism>
<dbReference type="GO" id="GO:0005886">
    <property type="term" value="C:plasma membrane"/>
    <property type="evidence" value="ECO:0007669"/>
    <property type="project" value="InterPro"/>
</dbReference>
<keyword evidence="2" id="KW-0812">Transmembrane</keyword>
<reference evidence="6 7" key="1">
    <citation type="submission" date="2020-04" db="EMBL/GenBank/DDBJ databases">
        <title>Usitatibacter rugosus gen. nov., sp. nov. and Usitatibacter palustris sp. nov., novel members of Usitatibacteraceae fam. nov. within the order Nitrosomonadales isolated from soil.</title>
        <authorList>
            <person name="Huber K.J."/>
            <person name="Neumann-Schaal M."/>
            <person name="Geppert A."/>
            <person name="Luckner M."/>
            <person name="Wanner G."/>
            <person name="Overmann J."/>
        </authorList>
    </citation>
    <scope>NUCLEOTIDE SEQUENCE [LARGE SCALE GENOMIC DNA]</scope>
    <source>
        <strain evidence="6 7">Swamp67</strain>
    </source>
</reference>
<keyword evidence="4" id="KW-0472">Membrane</keyword>
<comment type="subcellular location">
    <subcellularLocation>
        <location evidence="1">Membrane</location>
        <topology evidence="1">Single-pass membrane protein</topology>
    </subcellularLocation>
</comment>
<dbReference type="Pfam" id="PF04357">
    <property type="entry name" value="TamB"/>
    <property type="match status" value="1"/>
</dbReference>
<name>A0A6M4HE74_9PROT</name>
<dbReference type="EMBL" id="CP053073">
    <property type="protein sequence ID" value="QJR16813.1"/>
    <property type="molecule type" value="Genomic_DNA"/>
</dbReference>
<dbReference type="Proteomes" id="UP000503096">
    <property type="component" value="Chromosome"/>
</dbReference>
<evidence type="ECO:0000256" key="2">
    <source>
        <dbReference type="ARBA" id="ARBA00022692"/>
    </source>
</evidence>
<feature type="domain" description="Translocation and assembly module TamB C-terminal" evidence="5">
    <location>
        <begin position="954"/>
        <end position="1303"/>
    </location>
</feature>
<dbReference type="RefSeq" id="WP_171165256.1">
    <property type="nucleotide sequence ID" value="NZ_CP053073.1"/>
</dbReference>
<proteinExistence type="predicted"/>
<dbReference type="InterPro" id="IPR007452">
    <property type="entry name" value="TamB_C"/>
</dbReference>
<accession>A0A6M4HE74</accession>
<evidence type="ECO:0000256" key="4">
    <source>
        <dbReference type="ARBA" id="ARBA00023136"/>
    </source>
</evidence>
<dbReference type="KEGG" id="upl:DSM104440_03649"/>
<protein>
    <recommendedName>
        <fullName evidence="5">Translocation and assembly module TamB C-terminal domain-containing protein</fullName>
    </recommendedName>
</protein>
<evidence type="ECO:0000256" key="1">
    <source>
        <dbReference type="ARBA" id="ARBA00004167"/>
    </source>
</evidence>
<dbReference type="GO" id="GO:0097347">
    <property type="term" value="C:TAM protein secretion complex"/>
    <property type="evidence" value="ECO:0007669"/>
    <property type="project" value="TreeGrafter"/>
</dbReference>
<keyword evidence="3" id="KW-1133">Transmembrane helix</keyword>
<evidence type="ECO:0000256" key="3">
    <source>
        <dbReference type="ARBA" id="ARBA00022989"/>
    </source>
</evidence>
<dbReference type="InParanoid" id="A0A6M4HE74"/>
<dbReference type="FunCoup" id="A0A6M4HE74">
    <property type="interactions" value="50"/>
</dbReference>
<gene>
    <name evidence="6" type="ORF">DSM104440_03649</name>
</gene>
<dbReference type="GO" id="GO:0009306">
    <property type="term" value="P:protein secretion"/>
    <property type="evidence" value="ECO:0007669"/>
    <property type="project" value="InterPro"/>
</dbReference>
<evidence type="ECO:0000313" key="6">
    <source>
        <dbReference type="EMBL" id="QJR16813.1"/>
    </source>
</evidence>
<dbReference type="PANTHER" id="PTHR36985">
    <property type="entry name" value="TRANSLOCATION AND ASSEMBLY MODULE SUBUNIT TAMB"/>
    <property type="match status" value="1"/>
</dbReference>
<evidence type="ECO:0000313" key="7">
    <source>
        <dbReference type="Proteomes" id="UP000503096"/>
    </source>
</evidence>
<sequence length="1306" mass="137053">MTRRHLFLGTVILFAGTALVAFLVTLWAVGSSGGANMVMAAAGLKTEGLEGRLLGPLSARSVEWRRPNLLVTAEGVRFDWTPLGLLRGRFHVTALTVDTISIATPPSKERGKLPLSLEPPLTIQVDRADVKSVRMGTLAEGGKWTPGFEVNDIALVSVASGDVWRFDSVGAKTAAGRLDLKGSVGAVRPFKLDITATLTGEREGRRYSVSGRAQGELAKFEARVKGEEGGVTGEATIAVEPYEAQPLRHVRGKLAGIDVNAFVPAAPRTAITVEADLAATGDGALAGTARLANAQAGPIDQQRLPVSEARGRLHWKGRRYELTQAAIGFAGGGSAVGDVLVDGERAEAKLAVSRLDLASWHSKLRATQLAGNITAHATKQAQSFELKLSEPRFEIAGRASIENRRLTVAEARVARAESVALLQGSMALDGHRDFEVTASLEHVDPSRFAKVPSGDISGKLRAKGSLSPSLAGEATLELAPSRLAELSLNGRATLTGEAQRLSRVDVEFALADARLKAQGAFGRAGDALAVQLAAPDLAAIGKALGTPVAGALNVDANLTGTFAAPAGKFNANGTKLVLPGGISIATATARLELGTEAESRLDGAIEITNLVRKVAGGTDLLATRATVTTTGSRANQRTTLDAALPAELAREGLVPAAAANARAGRLRLVLQGGLDEKGAAPSWKGRIESGSLTGTNPISLTAPATLSVARDLVELGDVSLKGDYGEARLELTRWTPTRIEARGHSQGLLTRPLVRALGLPSNPRSNLVMAGDWDIKVTDTVEGFVRMKRIRGDVRLGEPPVALGIEELTASIEAARGDVKATLSLRGGQVGKVDIRASTQVRGGAEGWTLIKEAPLAGEIDADMPTLGWAADWLGPDAQLQGALKGKVTLAGTVGSPSWRGNVALEGLQLREPGLGFDIDSGRVALTLNGQEVVIDRLELSSAWRQPRRAERRLEGLGPATGTISGSGRIDFATRTGSIVVKADKYPVSQHPTRFVVASGEAKVEAKEGGLTVVGAFKADAGWFGIADVAPPSLGEDVMIDRGGELQPASTRDRQRLTLDLRVGLGDQLYFSGRGLSTRLAGEVRLRGEPGRSLLSTGSIRADGGTYDAYGQKLAIERGVLNFQGPLDNPGLNVLAVRTGLPVVAGVEILGNVARPRVQLYSRPDVPDHEKLSWLVLGRGPSDASEGDAATLLAAANAMLGGNPENRRMLRGLGLDEVRVGRGDSTSALGALPQSTVAGKTGATSGSEVFTVGKRLTKDIYVSYQHSLADAEATLRFTYQLTKQLQLLLIAGDKPGVDAVYRFTFE</sequence>
<evidence type="ECO:0000259" key="5">
    <source>
        <dbReference type="Pfam" id="PF04357"/>
    </source>
</evidence>